<feature type="domain" description="DUF7745" evidence="8">
    <location>
        <begin position="376"/>
        <end position="470"/>
    </location>
</feature>
<evidence type="ECO:0000256" key="1">
    <source>
        <dbReference type="ARBA" id="ARBA00004141"/>
    </source>
</evidence>
<sequence>MGSDFLPFLTMVIVQLGYAGMNIISKLAMDSGMNPFVHVAYRQIFATIAIAPFAYFLERKTRPKLTSSILFQIFLCSIFGVSMNQITYFVGLKNTTPTIACALSNLTPAVTFLLAIPFGLERVGLGTKAGQAKMLGTILCVGGAMFLSFYHGSIVPMDQPNIHWKYAQDMTQNKGSSNHGNFILGPFLLIVSAVSWGIWSILQARVSMVYAAPYSSSALMCLMASFQCLIVGICFDHNLSDWSLSHSIRAVSAIYAGVVCTALAYCLMSWCIERKGPLYVSVFNPLLLVIVAILSWALLQEKIYIGTVVGSILIVLGLYGVLWGKNNELKPVKFDEEIGNMNSFGRSDKRPRDDEVTHFMVLDKVSKLLWIWYNNMTDYGQGEVYKHLGFLRSLLSVEPRRDMIESLVQFWDPSNNILRFSDFEFTSTLEEMGAFIGKGKNLHRGEPMIPKHVAFKRFFKLLHIKEKNIGGCLENGWVRLEFLYERYGQERGFEFFRLELNNGGCY</sequence>
<dbReference type="AlphaFoldDB" id="A0A2G2V080"/>
<feature type="transmembrane region" description="Helical" evidence="6">
    <location>
        <begin position="278"/>
        <end position="297"/>
    </location>
</feature>
<comment type="similarity">
    <text evidence="2">Belongs to the drug/metabolite transporter (DMT) superfamily. Plant drug/metabolite exporter (P-DME) (TC 2.A.7.4) family.</text>
</comment>
<feature type="domain" description="EamA" evidence="7">
    <location>
        <begin position="184"/>
        <end position="322"/>
    </location>
</feature>
<dbReference type="InterPro" id="IPR056647">
    <property type="entry name" value="DUF7745"/>
</dbReference>
<keyword evidence="3 6" id="KW-0812">Transmembrane</keyword>
<evidence type="ECO:0000256" key="4">
    <source>
        <dbReference type="ARBA" id="ARBA00022989"/>
    </source>
</evidence>
<feature type="domain" description="EamA" evidence="7">
    <location>
        <begin position="9"/>
        <end position="148"/>
    </location>
</feature>
<feature type="transmembrane region" description="Helical" evidence="6">
    <location>
        <begin position="132"/>
        <end position="150"/>
    </location>
</feature>
<proteinExistence type="inferred from homology"/>
<dbReference type="OrthoDB" id="1728340at2759"/>
<dbReference type="PANTHER" id="PTHR31218">
    <property type="entry name" value="WAT1-RELATED PROTEIN"/>
    <property type="match status" value="1"/>
</dbReference>
<dbReference type="InterPro" id="IPR037185">
    <property type="entry name" value="EmrE-like"/>
</dbReference>
<dbReference type="Pfam" id="PF00892">
    <property type="entry name" value="EamA"/>
    <property type="match status" value="2"/>
</dbReference>
<evidence type="ECO:0000256" key="2">
    <source>
        <dbReference type="ARBA" id="ARBA00007635"/>
    </source>
</evidence>
<accession>A0A2G2V080</accession>
<evidence type="ECO:0000313" key="9">
    <source>
        <dbReference type="EMBL" id="PHT26372.1"/>
    </source>
</evidence>
<dbReference type="GO" id="GO:0022857">
    <property type="term" value="F:transmembrane transporter activity"/>
    <property type="evidence" value="ECO:0007669"/>
    <property type="project" value="InterPro"/>
</dbReference>
<feature type="transmembrane region" description="Helical" evidence="6">
    <location>
        <begin position="303"/>
        <end position="323"/>
    </location>
</feature>
<reference evidence="9" key="1">
    <citation type="journal article" date="2017" name="Genome Biol.">
        <title>New reference genome sequences of hot pepper reveal the massive evolution of plant disease-resistance genes by retroduplication.</title>
        <authorList>
            <person name="Kim S."/>
            <person name="Park J."/>
            <person name="Yeom S.I."/>
            <person name="Kim Y.M."/>
            <person name="Seo E."/>
            <person name="Kim K.T."/>
            <person name="Kim M.S."/>
            <person name="Lee J.M."/>
            <person name="Cheong K."/>
            <person name="Shin H.S."/>
            <person name="Kim S.B."/>
            <person name="Han K."/>
            <person name="Lee J."/>
            <person name="Park M."/>
            <person name="Lee H.A."/>
            <person name="Lee H.Y."/>
            <person name="Lee Y."/>
            <person name="Oh S."/>
            <person name="Lee J.H."/>
            <person name="Choi E."/>
            <person name="Choi E."/>
            <person name="Lee S.E."/>
            <person name="Jeon J."/>
            <person name="Kim H."/>
            <person name="Choi G."/>
            <person name="Song H."/>
            <person name="Lee J."/>
            <person name="Lee S.C."/>
            <person name="Kwon J.K."/>
            <person name="Lee H.Y."/>
            <person name="Koo N."/>
            <person name="Hong Y."/>
            <person name="Kim R.W."/>
            <person name="Kang W.H."/>
            <person name="Huh J.H."/>
            <person name="Kang B.C."/>
            <person name="Yang T.J."/>
            <person name="Lee Y.H."/>
            <person name="Bennetzen J.L."/>
            <person name="Choi D."/>
        </authorList>
    </citation>
    <scope>NUCLEOTIDE SEQUENCE [LARGE SCALE GENOMIC DNA]</scope>
    <source>
        <strain evidence="9">PBC81</strain>
        <tissue evidence="9">Leaf</tissue>
    </source>
</reference>
<reference evidence="9" key="2">
    <citation type="journal article" date="2017" name="J. Anim. Genet.">
        <title>Multiple reference genome sequences of hot pepper reveal the massive evolution of plant disease resistance genes by retroduplication.</title>
        <authorList>
            <person name="Kim S."/>
            <person name="Park J."/>
            <person name="Yeom S.-I."/>
            <person name="Kim Y.-M."/>
            <person name="Seo E."/>
            <person name="Kim K.-T."/>
            <person name="Kim M.-S."/>
            <person name="Lee J.M."/>
            <person name="Cheong K."/>
            <person name="Shin H.-S."/>
            <person name="Kim S.-B."/>
            <person name="Han K."/>
            <person name="Lee J."/>
            <person name="Park M."/>
            <person name="Lee H.-A."/>
            <person name="Lee H.-Y."/>
            <person name="Lee Y."/>
            <person name="Oh S."/>
            <person name="Lee J.H."/>
            <person name="Choi E."/>
            <person name="Choi E."/>
            <person name="Lee S.E."/>
            <person name="Jeon J."/>
            <person name="Kim H."/>
            <person name="Choi G."/>
            <person name="Song H."/>
            <person name="Lee J."/>
            <person name="Lee S.-C."/>
            <person name="Kwon J.-K."/>
            <person name="Lee H.-Y."/>
            <person name="Koo N."/>
            <person name="Hong Y."/>
            <person name="Kim R.W."/>
            <person name="Kang W.-H."/>
            <person name="Huh J.H."/>
            <person name="Kang B.-C."/>
            <person name="Yang T.-J."/>
            <person name="Lee Y.-H."/>
            <person name="Bennetzen J.L."/>
            <person name="Choi D."/>
        </authorList>
    </citation>
    <scope>NUCLEOTIDE SEQUENCE [LARGE SCALE GENOMIC DNA]</scope>
    <source>
        <strain evidence="9">cv. PBC81</strain>
    </source>
</reference>
<evidence type="ECO:0000259" key="7">
    <source>
        <dbReference type="Pfam" id="PF00892"/>
    </source>
</evidence>
<name>A0A2G2V080_CAPBA</name>
<evidence type="ECO:0000256" key="5">
    <source>
        <dbReference type="ARBA" id="ARBA00023136"/>
    </source>
</evidence>
<dbReference type="EMBL" id="MLFT02000832">
    <property type="protein sequence ID" value="PHT26372.1"/>
    <property type="molecule type" value="Genomic_DNA"/>
</dbReference>
<evidence type="ECO:0000256" key="3">
    <source>
        <dbReference type="ARBA" id="ARBA00022692"/>
    </source>
</evidence>
<feature type="transmembrane region" description="Helical" evidence="6">
    <location>
        <begin position="253"/>
        <end position="271"/>
    </location>
</feature>
<dbReference type="InterPro" id="IPR000620">
    <property type="entry name" value="EamA_dom"/>
</dbReference>
<feature type="transmembrane region" description="Helical" evidence="6">
    <location>
        <begin position="182"/>
        <end position="202"/>
    </location>
</feature>
<dbReference type="Pfam" id="PF24924">
    <property type="entry name" value="DUF7745"/>
    <property type="match status" value="1"/>
</dbReference>
<dbReference type="SUPFAM" id="SSF103481">
    <property type="entry name" value="Multidrug resistance efflux transporter EmrE"/>
    <property type="match status" value="2"/>
</dbReference>
<feature type="transmembrane region" description="Helical" evidence="6">
    <location>
        <begin position="69"/>
        <end position="91"/>
    </location>
</feature>
<organism evidence="9">
    <name type="scientific">Capsicum baccatum</name>
    <name type="common">Peruvian pepper</name>
    <dbReference type="NCBI Taxonomy" id="33114"/>
    <lineage>
        <taxon>Eukaryota</taxon>
        <taxon>Viridiplantae</taxon>
        <taxon>Streptophyta</taxon>
        <taxon>Embryophyta</taxon>
        <taxon>Tracheophyta</taxon>
        <taxon>Spermatophyta</taxon>
        <taxon>Magnoliopsida</taxon>
        <taxon>eudicotyledons</taxon>
        <taxon>Gunneridae</taxon>
        <taxon>Pentapetalae</taxon>
        <taxon>asterids</taxon>
        <taxon>lamiids</taxon>
        <taxon>Solanales</taxon>
        <taxon>Solanaceae</taxon>
        <taxon>Solanoideae</taxon>
        <taxon>Capsiceae</taxon>
        <taxon>Capsicum</taxon>
    </lineage>
</organism>
<evidence type="ECO:0000259" key="8">
    <source>
        <dbReference type="Pfam" id="PF24924"/>
    </source>
</evidence>
<gene>
    <name evidence="9" type="ORF">CQW23_34013</name>
</gene>
<evidence type="ECO:0000256" key="6">
    <source>
        <dbReference type="SAM" id="Phobius"/>
    </source>
</evidence>
<dbReference type="GO" id="GO:0016020">
    <property type="term" value="C:membrane"/>
    <property type="evidence" value="ECO:0007669"/>
    <property type="project" value="UniProtKB-SubCell"/>
</dbReference>
<keyword evidence="4 6" id="KW-1133">Transmembrane helix</keyword>
<feature type="transmembrane region" description="Helical" evidence="6">
    <location>
        <begin position="36"/>
        <end position="57"/>
    </location>
</feature>
<dbReference type="InterPro" id="IPR030184">
    <property type="entry name" value="WAT1-related"/>
</dbReference>
<keyword evidence="5 6" id="KW-0472">Membrane</keyword>
<comment type="subcellular location">
    <subcellularLocation>
        <location evidence="1">Membrane</location>
        <topology evidence="1">Multi-pass membrane protein</topology>
    </subcellularLocation>
</comment>
<feature type="transmembrane region" description="Helical" evidence="6">
    <location>
        <begin position="97"/>
        <end position="120"/>
    </location>
</feature>
<feature type="transmembrane region" description="Helical" evidence="6">
    <location>
        <begin position="5"/>
        <end position="24"/>
    </location>
</feature>
<protein>
    <submittedName>
        <fullName evidence="9">WAT1-related protein</fullName>
    </submittedName>
</protein>
<comment type="caution">
    <text evidence="9">The sequence shown here is derived from an EMBL/GenBank/DDBJ whole genome shotgun (WGS) entry which is preliminary data.</text>
</comment>
<feature type="transmembrane region" description="Helical" evidence="6">
    <location>
        <begin position="214"/>
        <end position="233"/>
    </location>
</feature>